<evidence type="ECO:0000256" key="2">
    <source>
        <dbReference type="ARBA" id="ARBA00022723"/>
    </source>
</evidence>
<keyword evidence="8" id="KW-1185">Reference proteome</keyword>
<dbReference type="GO" id="GO:0020037">
    <property type="term" value="F:heme binding"/>
    <property type="evidence" value="ECO:0007669"/>
    <property type="project" value="InterPro"/>
</dbReference>
<dbReference type="SUPFAM" id="SSF46626">
    <property type="entry name" value="Cytochrome c"/>
    <property type="match status" value="1"/>
</dbReference>
<gene>
    <name evidence="7" type="ORF">Mal4_11910</name>
</gene>
<dbReference type="InterPro" id="IPR009056">
    <property type="entry name" value="Cyt_c-like_dom"/>
</dbReference>
<dbReference type="Proteomes" id="UP000320496">
    <property type="component" value="Chromosome"/>
</dbReference>
<dbReference type="RefSeq" id="WP_145367508.1">
    <property type="nucleotide sequence ID" value="NZ_CP036275.1"/>
</dbReference>
<evidence type="ECO:0000256" key="1">
    <source>
        <dbReference type="ARBA" id="ARBA00022617"/>
    </source>
</evidence>
<evidence type="ECO:0000313" key="8">
    <source>
        <dbReference type="Proteomes" id="UP000320496"/>
    </source>
</evidence>
<feature type="domain" description="Cytochrome c" evidence="6">
    <location>
        <begin position="107"/>
        <end position="205"/>
    </location>
</feature>
<dbReference type="PANTHER" id="PTHR35889:SF3">
    <property type="entry name" value="F-BOX DOMAIN-CONTAINING PROTEIN"/>
    <property type="match status" value="1"/>
</dbReference>
<evidence type="ECO:0000259" key="6">
    <source>
        <dbReference type="PROSITE" id="PS51007"/>
    </source>
</evidence>
<reference evidence="7 8" key="1">
    <citation type="submission" date="2019-02" db="EMBL/GenBank/DDBJ databases">
        <title>Deep-cultivation of Planctomycetes and their phenomic and genomic characterization uncovers novel biology.</title>
        <authorList>
            <person name="Wiegand S."/>
            <person name="Jogler M."/>
            <person name="Boedeker C."/>
            <person name="Pinto D."/>
            <person name="Vollmers J."/>
            <person name="Rivas-Marin E."/>
            <person name="Kohn T."/>
            <person name="Peeters S.H."/>
            <person name="Heuer A."/>
            <person name="Rast P."/>
            <person name="Oberbeckmann S."/>
            <person name="Bunk B."/>
            <person name="Jeske O."/>
            <person name="Meyerdierks A."/>
            <person name="Storesund J.E."/>
            <person name="Kallscheuer N."/>
            <person name="Luecker S."/>
            <person name="Lage O.M."/>
            <person name="Pohl T."/>
            <person name="Merkel B.J."/>
            <person name="Hornburger P."/>
            <person name="Mueller R.-W."/>
            <person name="Bruemmer F."/>
            <person name="Labrenz M."/>
            <person name="Spormann A.M."/>
            <person name="Op den Camp H."/>
            <person name="Overmann J."/>
            <person name="Amann R."/>
            <person name="Jetten M.S.M."/>
            <person name="Mascher T."/>
            <person name="Medema M.H."/>
            <person name="Devos D.P."/>
            <person name="Kaster A.-K."/>
            <person name="Ovreas L."/>
            <person name="Rohde M."/>
            <person name="Galperin M.Y."/>
            <person name="Jogler C."/>
        </authorList>
    </citation>
    <scope>NUCLEOTIDE SEQUENCE [LARGE SCALE GENOMIC DNA]</scope>
    <source>
        <strain evidence="7 8">Mal4</strain>
    </source>
</reference>
<dbReference type="PANTHER" id="PTHR35889">
    <property type="entry name" value="CYCLOINULO-OLIGOSACCHARIDE FRUCTANOTRANSFERASE-RELATED"/>
    <property type="match status" value="1"/>
</dbReference>
<proteinExistence type="predicted"/>
<organism evidence="7 8">
    <name type="scientific">Maioricimonas rarisocia</name>
    <dbReference type="NCBI Taxonomy" id="2528026"/>
    <lineage>
        <taxon>Bacteria</taxon>
        <taxon>Pseudomonadati</taxon>
        <taxon>Planctomycetota</taxon>
        <taxon>Planctomycetia</taxon>
        <taxon>Planctomycetales</taxon>
        <taxon>Planctomycetaceae</taxon>
        <taxon>Maioricimonas</taxon>
    </lineage>
</organism>
<feature type="chain" id="PRO_5022188978" evidence="5">
    <location>
        <begin position="29"/>
        <end position="627"/>
    </location>
</feature>
<evidence type="ECO:0000256" key="5">
    <source>
        <dbReference type="SAM" id="SignalP"/>
    </source>
</evidence>
<evidence type="ECO:0000256" key="4">
    <source>
        <dbReference type="PROSITE-ProRule" id="PRU00433"/>
    </source>
</evidence>
<dbReference type="EMBL" id="CP036275">
    <property type="protein sequence ID" value="QDU36890.1"/>
    <property type="molecule type" value="Genomic_DNA"/>
</dbReference>
<dbReference type="PROSITE" id="PS51007">
    <property type="entry name" value="CYTC"/>
    <property type="match status" value="1"/>
</dbReference>
<dbReference type="InterPro" id="IPR036909">
    <property type="entry name" value="Cyt_c-like_dom_sf"/>
</dbReference>
<sequence length="627" mass="68864" precursor="true">MPPFASRLYILPLALFLLLAVCSSPASAQITPEQRQELTQIKRDLAKVSGLIRQKEIDEAASLLESAEDQLKTIAEAAGLEPDDRKLLGVMPTIERYRKALENVRGKAGGGGGVSFSKDVAPIIAENCLGCHGGNNPRANLRLNTFAGWKRGGQNGLLLRPRNANASLIMARLLAPNPQQRMPRGRPPLSREELQTIAAWIGQGARYDADDDDIPLGELANRAEMEDDPSIVIPKPKGDETVSFTRDIAPFIANLCGNCHSAQRRSGGLSLVSFYDMMRGGDSGRVVLPGNREGSRLFRLVGGLENPRMPQGQARITRKNYEDLIKWFDEGNTFDGEDPRTPLREYVKTEAEMQAEQFASMSAEEFNKYRFDRSESQWKRALPNDSYAFVQSDDLLVLGNVSQQRLQQVDEWGQAAIGEVRKMFSAGSGQPWKGRLTIFVFKDRFGYDEFNLVVEERRADPKMVGHSKVTGQFQDAYVALLDVGDDPDAENPGLRANLIDHMTGAFIKRAGNTPPGWLLRGLGLAMAADVQPSNPYFRNLDKLAAEALSSLGDPEDVFAEGTFSPSTTGPVGYTLVRYMLSAGGTARFVRFVNSIVQGQSTAASARAVYQSSLDALARAYLKNLASR</sequence>
<dbReference type="Pfam" id="PF07635">
    <property type="entry name" value="PSCyt1"/>
    <property type="match status" value="2"/>
</dbReference>
<dbReference type="InterPro" id="IPR011429">
    <property type="entry name" value="Cyt_c_Planctomycete-type"/>
</dbReference>
<accession>A0A517Z313</accession>
<protein>
    <submittedName>
        <fullName evidence="7">Planctomycete cytochrome C</fullName>
    </submittedName>
</protein>
<dbReference type="OrthoDB" id="9809746at2"/>
<keyword evidence="3 4" id="KW-0408">Iron</keyword>
<name>A0A517Z313_9PLAN</name>
<keyword evidence="2 4" id="KW-0479">Metal-binding</keyword>
<dbReference type="KEGG" id="mri:Mal4_11910"/>
<dbReference type="GO" id="GO:0009055">
    <property type="term" value="F:electron transfer activity"/>
    <property type="evidence" value="ECO:0007669"/>
    <property type="project" value="InterPro"/>
</dbReference>
<keyword evidence="1 4" id="KW-0349">Heme</keyword>
<dbReference type="AlphaFoldDB" id="A0A517Z313"/>
<feature type="signal peptide" evidence="5">
    <location>
        <begin position="1"/>
        <end position="28"/>
    </location>
</feature>
<evidence type="ECO:0000313" key="7">
    <source>
        <dbReference type="EMBL" id="QDU36890.1"/>
    </source>
</evidence>
<evidence type="ECO:0000256" key="3">
    <source>
        <dbReference type="ARBA" id="ARBA00023004"/>
    </source>
</evidence>
<dbReference type="GO" id="GO:0046872">
    <property type="term" value="F:metal ion binding"/>
    <property type="evidence" value="ECO:0007669"/>
    <property type="project" value="UniProtKB-KW"/>
</dbReference>
<keyword evidence="5" id="KW-0732">Signal</keyword>